<reference evidence="2" key="1">
    <citation type="submission" date="2021-02" db="EMBL/GenBank/DDBJ databases">
        <authorList>
            <person name="Dougan E. K."/>
            <person name="Rhodes N."/>
            <person name="Thang M."/>
            <person name="Chan C."/>
        </authorList>
    </citation>
    <scope>NUCLEOTIDE SEQUENCE</scope>
</reference>
<sequence>MGNSPAAFRGCCQQQHGHHRKVLGAASGSFAPVGPAAGSKLDLCNFRAHSTDSSTCASVSWAAVEGSTAVLDDEVVTGFDTFFLDLDLDLGEIGTFSEHALALPNTFQTPPWNGSHASEVLNADETRAREAVRRKLFKQELDAAETDSFDAVGIADSSAPANAAQETLACQLGLQTPPRVSPERCGLASKDQIPSQDRDVAGGGGGSFSGCLKPWPEVCGFAVQPELLHPGWQRIEENGLLEAVRSRLRAHPSLPAEWDDQQLSQRILRSLLANGASVAAALRHLEGFLASCQQAGNPDPQMRWPEHPHFAKYSQLVEFHPCAAVTQDAQPVAIYLVNCHRLGQLAGSISAASVSEVFRSADHYVDSYVMTHGQKTGRLLGAIAVFDLRGLLLQHLHLLWRLVLRPAVIDSKLDCCGQRCGTYLVNVPCMLLPILHLGARACLSRQIRRQVVISTGVPACLKEMLGNYPSPTLGSQSEGEECKTSL</sequence>
<accession>A0A813KWJ5</accession>
<gene>
    <name evidence="2" type="ORF">PGLA2088_LOCUS38027</name>
</gene>
<organism evidence="2 3">
    <name type="scientific">Polarella glacialis</name>
    <name type="common">Dinoflagellate</name>
    <dbReference type="NCBI Taxonomy" id="89957"/>
    <lineage>
        <taxon>Eukaryota</taxon>
        <taxon>Sar</taxon>
        <taxon>Alveolata</taxon>
        <taxon>Dinophyceae</taxon>
        <taxon>Suessiales</taxon>
        <taxon>Suessiaceae</taxon>
        <taxon>Polarella</taxon>
    </lineage>
</organism>
<feature type="region of interest" description="Disordered" evidence="1">
    <location>
        <begin position="181"/>
        <end position="205"/>
    </location>
</feature>
<comment type="caution">
    <text evidence="2">The sequence shown here is derived from an EMBL/GenBank/DDBJ whole genome shotgun (WGS) entry which is preliminary data.</text>
</comment>
<name>A0A813KWJ5_POLGL</name>
<evidence type="ECO:0000313" key="2">
    <source>
        <dbReference type="EMBL" id="CAE8714498.1"/>
    </source>
</evidence>
<dbReference type="EMBL" id="CAJNNW010032650">
    <property type="protein sequence ID" value="CAE8714498.1"/>
    <property type="molecule type" value="Genomic_DNA"/>
</dbReference>
<protein>
    <recommendedName>
        <fullName evidence="4">CRAL-TRIO domain-containing protein</fullName>
    </recommendedName>
</protein>
<dbReference type="Proteomes" id="UP000626109">
    <property type="component" value="Unassembled WGS sequence"/>
</dbReference>
<evidence type="ECO:0008006" key="4">
    <source>
        <dbReference type="Google" id="ProtNLM"/>
    </source>
</evidence>
<proteinExistence type="predicted"/>
<evidence type="ECO:0000256" key="1">
    <source>
        <dbReference type="SAM" id="MobiDB-lite"/>
    </source>
</evidence>
<dbReference type="InterPro" id="IPR036865">
    <property type="entry name" value="CRAL-TRIO_dom_sf"/>
</dbReference>
<dbReference type="AlphaFoldDB" id="A0A813KWJ5"/>
<dbReference type="Gene3D" id="3.40.525.10">
    <property type="entry name" value="CRAL-TRIO lipid binding domain"/>
    <property type="match status" value="1"/>
</dbReference>
<evidence type="ECO:0000313" key="3">
    <source>
        <dbReference type="Proteomes" id="UP000626109"/>
    </source>
</evidence>